<dbReference type="Gene3D" id="3.30.530.20">
    <property type="match status" value="1"/>
</dbReference>
<dbReference type="SUPFAM" id="SSF55961">
    <property type="entry name" value="Bet v1-like"/>
    <property type="match status" value="1"/>
</dbReference>
<evidence type="ECO:0000313" key="2">
    <source>
        <dbReference type="Proteomes" id="UP001301653"/>
    </source>
</evidence>
<dbReference type="InterPro" id="IPR023393">
    <property type="entry name" value="START-like_dom_sf"/>
</dbReference>
<keyword evidence="2" id="KW-1185">Reference proteome</keyword>
<name>A0ABU5V799_9GAMM</name>
<proteinExistence type="predicted"/>
<organism evidence="1 2">
    <name type="scientific">Stenotrophomonas capsici</name>
    <dbReference type="NCBI Taxonomy" id="3110230"/>
    <lineage>
        <taxon>Bacteria</taxon>
        <taxon>Pseudomonadati</taxon>
        <taxon>Pseudomonadota</taxon>
        <taxon>Gammaproteobacteria</taxon>
        <taxon>Lysobacterales</taxon>
        <taxon>Lysobacteraceae</taxon>
        <taxon>Stenotrophomonas</taxon>
    </lineage>
</organism>
<evidence type="ECO:0000313" key="1">
    <source>
        <dbReference type="EMBL" id="MEA5669238.1"/>
    </source>
</evidence>
<reference evidence="1 2" key="1">
    <citation type="submission" date="2023-12" db="EMBL/GenBank/DDBJ databases">
        <title>Stenotrophomonas guangdongensis sp. nov., isolated from wilted pepper plants (Capsicum annuum).</title>
        <authorList>
            <person name="Qiu M."/>
            <person name="Li Y."/>
            <person name="Liu Q."/>
            <person name="Zhang X."/>
            <person name="Huang Y."/>
            <person name="Guo R."/>
            <person name="Hu M."/>
            <person name="Zhou J."/>
            <person name="Zhou X."/>
        </authorList>
    </citation>
    <scope>NUCLEOTIDE SEQUENCE [LARGE SCALE GENOMIC DNA]</scope>
    <source>
        <strain evidence="1 2">MH1</strain>
    </source>
</reference>
<dbReference type="Proteomes" id="UP001301653">
    <property type="component" value="Unassembled WGS sequence"/>
</dbReference>
<dbReference type="EMBL" id="JAYFUH010000249">
    <property type="protein sequence ID" value="MEA5669238.1"/>
    <property type="molecule type" value="Genomic_DNA"/>
</dbReference>
<dbReference type="CDD" id="cd07814">
    <property type="entry name" value="SRPBCC_CalC_Aha1-like"/>
    <property type="match status" value="1"/>
</dbReference>
<dbReference type="RefSeq" id="WP_132864265.1">
    <property type="nucleotide sequence ID" value="NZ_JAYFUH010000249.1"/>
</dbReference>
<gene>
    <name evidence="1" type="ORF">VA603_17020</name>
</gene>
<protein>
    <submittedName>
        <fullName evidence="1">SRPBCC domain-containing protein</fullName>
    </submittedName>
</protein>
<accession>A0ABU5V799</accession>
<sequence>MPATLPDPTAMASIHHQLWIDAPLATVYEALASAQGLSRWWIPHQHHVIDGEPVISHNPGGAHGVVAMKLLEAVPGQRVRLEVISHHPALSPASSWAGTEIRFDLSRRASPGAWRGLPHEGEPMTVVEFQHLGWDPDSEYFGFCSQAWAETLVMLRRWAESQAGGRQ</sequence>
<comment type="caution">
    <text evidence="1">The sequence shown here is derived from an EMBL/GenBank/DDBJ whole genome shotgun (WGS) entry which is preliminary data.</text>
</comment>